<dbReference type="RefSeq" id="WP_344505525.1">
    <property type="nucleotide sequence ID" value="NZ_BAAAQD010000012.1"/>
</dbReference>
<keyword evidence="2" id="KW-1185">Reference proteome</keyword>
<proteinExistence type="predicted"/>
<dbReference type="Proteomes" id="UP001501470">
    <property type="component" value="Unassembled WGS sequence"/>
</dbReference>
<comment type="caution">
    <text evidence="1">The sequence shown here is derived from an EMBL/GenBank/DDBJ whole genome shotgun (WGS) entry which is preliminary data.</text>
</comment>
<gene>
    <name evidence="1" type="ORF">GCM10009827_059080</name>
</gene>
<evidence type="ECO:0000313" key="1">
    <source>
        <dbReference type="EMBL" id="GAA1533237.1"/>
    </source>
</evidence>
<organism evidence="1 2">
    <name type="scientific">Dactylosporangium maewongense</name>
    <dbReference type="NCBI Taxonomy" id="634393"/>
    <lineage>
        <taxon>Bacteria</taxon>
        <taxon>Bacillati</taxon>
        <taxon>Actinomycetota</taxon>
        <taxon>Actinomycetes</taxon>
        <taxon>Micromonosporales</taxon>
        <taxon>Micromonosporaceae</taxon>
        <taxon>Dactylosporangium</taxon>
    </lineage>
</organism>
<name>A0ABP4LX06_9ACTN</name>
<evidence type="ECO:0000313" key="2">
    <source>
        <dbReference type="Proteomes" id="UP001501470"/>
    </source>
</evidence>
<dbReference type="EMBL" id="BAAAQD010000012">
    <property type="protein sequence ID" value="GAA1533237.1"/>
    <property type="molecule type" value="Genomic_DNA"/>
</dbReference>
<accession>A0ABP4LX06</accession>
<sequence>MDFWGSIVVAAVPGLLAHEPAMAGFGYMHWELRSLGGDWQLVETQGWGTPDVAEAARRLAAATGGPVLGAHISDGYCANVYLVLPDGTHSHFHLPEPSPQREAFEHIPDPPARSVDDVTADLQRWAESSGLHPPAGAIPAALSTDGDAYDMVYAAVRALGFERFDEPRPWTFRPDESMNRIYGAAYVARCAAVLREAGDTPAPWEAEAIALEEEIWTAIYADDPNVAGLAARCIAVHDARAADED</sequence>
<protein>
    <submittedName>
        <fullName evidence="1">Uncharacterized protein</fullName>
    </submittedName>
</protein>
<reference evidence="2" key="1">
    <citation type="journal article" date="2019" name="Int. J. Syst. Evol. Microbiol.">
        <title>The Global Catalogue of Microorganisms (GCM) 10K type strain sequencing project: providing services to taxonomists for standard genome sequencing and annotation.</title>
        <authorList>
            <consortium name="The Broad Institute Genomics Platform"/>
            <consortium name="The Broad Institute Genome Sequencing Center for Infectious Disease"/>
            <person name="Wu L."/>
            <person name="Ma J."/>
        </authorList>
    </citation>
    <scope>NUCLEOTIDE SEQUENCE [LARGE SCALE GENOMIC DNA]</scope>
    <source>
        <strain evidence="2">JCM 15933</strain>
    </source>
</reference>